<keyword evidence="5" id="KW-0349">Heme</keyword>
<comment type="cofactor">
    <cofactor evidence="1 11">
        <name>heme</name>
        <dbReference type="ChEBI" id="CHEBI:30413"/>
    </cofactor>
</comment>
<organism evidence="13 14">
    <name type="scientific">Aspergillus vadensis (strain CBS 113365 / IMI 142717 / IBT 24658)</name>
    <dbReference type="NCBI Taxonomy" id="1448311"/>
    <lineage>
        <taxon>Eukaryota</taxon>
        <taxon>Fungi</taxon>
        <taxon>Dikarya</taxon>
        <taxon>Ascomycota</taxon>
        <taxon>Pezizomycotina</taxon>
        <taxon>Eurotiomycetes</taxon>
        <taxon>Eurotiomycetidae</taxon>
        <taxon>Eurotiales</taxon>
        <taxon>Aspergillaceae</taxon>
        <taxon>Aspergillus</taxon>
        <taxon>Aspergillus subgen. Circumdati</taxon>
    </lineage>
</organism>
<dbReference type="GO" id="GO:0006979">
    <property type="term" value="P:response to oxidative stress"/>
    <property type="evidence" value="ECO:0007669"/>
    <property type="project" value="InterPro"/>
</dbReference>
<dbReference type="Proteomes" id="UP000248405">
    <property type="component" value="Unassembled WGS sequence"/>
</dbReference>
<dbReference type="AlphaFoldDB" id="A0A319B5H1"/>
<evidence type="ECO:0000313" key="13">
    <source>
        <dbReference type="EMBL" id="PYH67141.1"/>
    </source>
</evidence>
<evidence type="ECO:0000256" key="11">
    <source>
        <dbReference type="PIRSR" id="PIRSR038927-2"/>
    </source>
</evidence>
<dbReference type="InterPro" id="IPR002226">
    <property type="entry name" value="Catalase_haem_BS"/>
</dbReference>
<evidence type="ECO:0000256" key="9">
    <source>
        <dbReference type="ARBA" id="ARBA00023324"/>
    </source>
</evidence>
<gene>
    <name evidence="13" type="ORF">BO88DRAFT_406369</name>
</gene>
<dbReference type="Gene3D" id="1.20.1370.20">
    <property type="match status" value="1"/>
</dbReference>
<dbReference type="GO" id="GO:0042744">
    <property type="term" value="P:hydrogen peroxide catabolic process"/>
    <property type="evidence" value="ECO:0007669"/>
    <property type="project" value="UniProtKB-KW"/>
</dbReference>
<reference evidence="13" key="1">
    <citation type="submission" date="2016-12" db="EMBL/GenBank/DDBJ databases">
        <title>The genomes of Aspergillus section Nigri reveals drivers in fungal speciation.</title>
        <authorList>
            <consortium name="DOE Joint Genome Institute"/>
            <person name="Vesth T.C."/>
            <person name="Nybo J."/>
            <person name="Theobald S."/>
            <person name="Brandl J."/>
            <person name="Frisvad J.C."/>
            <person name="Nielsen K.F."/>
            <person name="Lyhne E.K."/>
            <person name="Kogle M.E."/>
            <person name="Kuo A."/>
            <person name="Riley R."/>
            <person name="Clum A."/>
            <person name="Nolan M."/>
            <person name="Lipzen A."/>
            <person name="Salamov A."/>
            <person name="Henrissat B."/>
            <person name="Wiebenga A."/>
            <person name="De Vries R.P."/>
            <person name="Grigoriev I.V."/>
            <person name="Mortensen U.H."/>
            <person name="Andersen M.R."/>
            <person name="Baker S.E."/>
        </authorList>
    </citation>
    <scope>NUCLEOTIDE SEQUENCE [LARGE SCALE GENOMIC DNA]</scope>
    <source>
        <strain evidence="13">CBS 113365</strain>
    </source>
</reference>
<feature type="active site" evidence="10">
    <location>
        <position position="86"/>
    </location>
</feature>
<dbReference type="Pfam" id="PF00199">
    <property type="entry name" value="Catalase"/>
    <property type="match status" value="2"/>
</dbReference>
<feature type="binding site" description="axial binding residue" evidence="11">
    <location>
        <position position="327"/>
    </location>
    <ligand>
        <name>heme</name>
        <dbReference type="ChEBI" id="CHEBI:30413"/>
    </ligand>
    <ligandPart>
        <name>Fe</name>
        <dbReference type="ChEBI" id="CHEBI:18248"/>
    </ligandPart>
</feature>
<protein>
    <recommendedName>
        <fullName evidence="3">catalase</fullName>
        <ecNumber evidence="3">1.11.1.6</ecNumber>
    </recommendedName>
</protein>
<keyword evidence="7" id="KW-0560">Oxidoreductase</keyword>
<dbReference type="PANTHER" id="PTHR42821">
    <property type="entry name" value="CATALASE"/>
    <property type="match status" value="1"/>
</dbReference>
<dbReference type="InterPro" id="IPR043156">
    <property type="entry name" value="Catalase_clade2_helical"/>
</dbReference>
<evidence type="ECO:0000256" key="6">
    <source>
        <dbReference type="ARBA" id="ARBA00022723"/>
    </source>
</evidence>
<dbReference type="PROSITE" id="PS00437">
    <property type="entry name" value="CATALASE_1"/>
    <property type="match status" value="1"/>
</dbReference>
<dbReference type="GO" id="GO:0020037">
    <property type="term" value="F:heme binding"/>
    <property type="evidence" value="ECO:0007669"/>
    <property type="project" value="InterPro"/>
</dbReference>
<dbReference type="InterPro" id="IPR024712">
    <property type="entry name" value="Catalase_clade2"/>
</dbReference>
<dbReference type="OrthoDB" id="6880011at2759"/>
<dbReference type="InterPro" id="IPR029062">
    <property type="entry name" value="Class_I_gatase-like"/>
</dbReference>
<proteinExistence type="inferred from homology"/>
<dbReference type="SUPFAM" id="SSF52317">
    <property type="entry name" value="Class I glutamine amidotransferase-like"/>
    <property type="match status" value="1"/>
</dbReference>
<dbReference type="GO" id="GO:0046872">
    <property type="term" value="F:metal ion binding"/>
    <property type="evidence" value="ECO:0007669"/>
    <property type="project" value="UniProtKB-KW"/>
</dbReference>
<evidence type="ECO:0000256" key="1">
    <source>
        <dbReference type="ARBA" id="ARBA00001971"/>
    </source>
</evidence>
<evidence type="ECO:0000256" key="5">
    <source>
        <dbReference type="ARBA" id="ARBA00022617"/>
    </source>
</evidence>
<feature type="active site" evidence="10">
    <location>
        <position position="159"/>
    </location>
</feature>
<dbReference type="PANTHER" id="PTHR42821:SF1">
    <property type="entry name" value="CATALASE-B"/>
    <property type="match status" value="1"/>
</dbReference>
<dbReference type="GO" id="GO:0004096">
    <property type="term" value="F:catalase activity"/>
    <property type="evidence" value="ECO:0007669"/>
    <property type="project" value="UniProtKB-EC"/>
</dbReference>
<evidence type="ECO:0000256" key="3">
    <source>
        <dbReference type="ARBA" id="ARBA00012314"/>
    </source>
</evidence>
<sequence length="649" mass="73013">MTTVIAEGLEKAHEAVMTAASKNKKTVDLERDLVDVTTNQRQTTDHGVPISNTDNWLRSVDDRCTGPSLLEDQIAREKRIPECVVHARGTGAFGNFKLLENCEDVTYAKVLTNTSRNTPVFVRFSTVQGSKGSADTVRDVRGFATKFYTDEGNWDLVRNNIPVFFIQDAIKFPDFVHAVKPEPHNEVPQAQTAHNNFWDFCYLHPEATHMFMWAMSDRAIPQSYRMMQGFGVNTFLLINKEGKRYLDLLIQTIPEEKQDDFEFNILDATKIWPEDLVPPRTIGVLELNRNVDEFFPQTEQVAFYTSHIIPGINFSDDPLLQGRNFSYFDTQISRLGINWEELPINRPVCPVLNHNRDGAMKHRITKGSINYWPNRFEAAKPDEPAPQGAFGFELDHCDDHIVYERMAGKCLAEINLTLAQQVAEVVGALILQKALMANHGRKTIYLSQTEFPPKTPTIASRRIAIMIGDRYDPVAYKGIQTAVKVAGALLFVIGTKRSPIYADGESKETLQGIIADHQYDGQRSTMFDATFIPGGPHVETLRKNGQIRYWIAETFGHLKPLAGMGEAAELMKEALGSVLDVQVVTNSNAQPVEWYGVVTAGGVQKPESFKESVEIAKGAKDFVGMFFYQIAQHRNYQRELDGLSSTVAW</sequence>
<evidence type="ECO:0000256" key="7">
    <source>
        <dbReference type="ARBA" id="ARBA00023002"/>
    </source>
</evidence>
<evidence type="ECO:0000256" key="2">
    <source>
        <dbReference type="ARBA" id="ARBA00005329"/>
    </source>
</evidence>
<name>A0A319B5H1_ASPVC</name>
<dbReference type="CDD" id="cd03132">
    <property type="entry name" value="GATase1_catalase"/>
    <property type="match status" value="1"/>
</dbReference>
<dbReference type="Gene3D" id="3.40.50.880">
    <property type="match status" value="1"/>
</dbReference>
<dbReference type="Gene3D" id="2.40.180.10">
    <property type="entry name" value="Catalase core domain"/>
    <property type="match status" value="2"/>
</dbReference>
<accession>A0A319B5H1</accession>
<dbReference type="InterPro" id="IPR041399">
    <property type="entry name" value="Catalase_large_C"/>
</dbReference>
<keyword evidence="8 11" id="KW-0408">Iron</keyword>
<evidence type="ECO:0000256" key="10">
    <source>
        <dbReference type="PIRSR" id="PIRSR038927-1"/>
    </source>
</evidence>
<comment type="similarity">
    <text evidence="2">Belongs to the catalase family.</text>
</comment>
<dbReference type="FunFam" id="3.40.50.880:FF:000050">
    <property type="entry name" value="Catalase"/>
    <property type="match status" value="1"/>
</dbReference>
<dbReference type="GO" id="GO:0005829">
    <property type="term" value="C:cytosol"/>
    <property type="evidence" value="ECO:0007669"/>
    <property type="project" value="TreeGrafter"/>
</dbReference>
<keyword evidence="4" id="KW-0575">Peroxidase</keyword>
<keyword evidence="14" id="KW-1185">Reference proteome</keyword>
<keyword evidence="6 11" id="KW-0479">Metal-binding</keyword>
<dbReference type="PIRSF" id="PIRSF038927">
    <property type="entry name" value="Catalase_clade2"/>
    <property type="match status" value="1"/>
</dbReference>
<dbReference type="GeneID" id="37211727"/>
<evidence type="ECO:0000256" key="4">
    <source>
        <dbReference type="ARBA" id="ARBA00022559"/>
    </source>
</evidence>
<dbReference type="SUPFAM" id="SSF56634">
    <property type="entry name" value="Heme-dependent catalase-like"/>
    <property type="match status" value="1"/>
</dbReference>
<dbReference type="PROSITE" id="PS51402">
    <property type="entry name" value="CATALASE_3"/>
    <property type="match status" value="1"/>
</dbReference>
<feature type="domain" description="Catalase core" evidence="12">
    <location>
        <begin position="43"/>
        <end position="380"/>
    </location>
</feature>
<dbReference type="InterPro" id="IPR011614">
    <property type="entry name" value="Catalase_core"/>
</dbReference>
<evidence type="ECO:0000313" key="14">
    <source>
        <dbReference type="Proteomes" id="UP000248405"/>
    </source>
</evidence>
<dbReference type="EMBL" id="KZ821631">
    <property type="protein sequence ID" value="PYH67141.1"/>
    <property type="molecule type" value="Genomic_DNA"/>
</dbReference>
<evidence type="ECO:0000256" key="8">
    <source>
        <dbReference type="ARBA" id="ARBA00023004"/>
    </source>
</evidence>
<dbReference type="RefSeq" id="XP_025560935.1">
    <property type="nucleotide sequence ID" value="XM_025707135.1"/>
</dbReference>
<dbReference type="InterPro" id="IPR018028">
    <property type="entry name" value="Catalase"/>
</dbReference>
<dbReference type="InterPro" id="IPR020835">
    <property type="entry name" value="Catalase_sf"/>
</dbReference>
<keyword evidence="9" id="KW-0376">Hydrogen peroxide</keyword>
<dbReference type="SMART" id="SM01060">
    <property type="entry name" value="Catalase"/>
    <property type="match status" value="1"/>
</dbReference>
<dbReference type="EC" id="1.11.1.6" evidence="3"/>
<dbReference type="PRINTS" id="PR00067">
    <property type="entry name" value="CATALASE"/>
</dbReference>
<evidence type="ECO:0000259" key="12">
    <source>
        <dbReference type="SMART" id="SM01060"/>
    </source>
</evidence>